<accession>A0A179DAY7</accession>
<sequence>MKTENYTTSFIVDQSASEVFNAINNVRSWWSEEIEGETDKLNGEWTYHYQDVHRCTMKITEMVPNQKVVWEVLDNYFSFTKNNEEWKGNHLVFEISEQDNKTYLQFTQIGLVPEYECYDICENAWNTYIGESLYNLITTGKGQPNANNQAQTDDEKALSATDFTSTFFVNQTPAEAFKAINNVRGWWQGEIKGETQKLDDEFEYQMKEVHLSKQKIIELIPDKKVVWLVSDSNLNFANSSEWTGTKIIFEVKEINNKTQVRFTHLGLVPQFECYGGCSWGWEQLIQKSLFSLITTGKGTQVFS</sequence>
<dbReference type="Pfam" id="PF08327">
    <property type="entry name" value="AHSA1"/>
    <property type="match status" value="1"/>
</dbReference>
<keyword evidence="4" id="KW-1185">Reference proteome</keyword>
<dbReference type="AlphaFoldDB" id="A0A179DAY7"/>
<organism evidence="3 4">
    <name type="scientific">Pedobacter psychrophilus</name>
    <dbReference type="NCBI Taxonomy" id="1826909"/>
    <lineage>
        <taxon>Bacteria</taxon>
        <taxon>Pseudomonadati</taxon>
        <taxon>Bacteroidota</taxon>
        <taxon>Sphingobacteriia</taxon>
        <taxon>Sphingobacteriales</taxon>
        <taxon>Sphingobacteriaceae</taxon>
        <taxon>Pedobacter</taxon>
    </lineage>
</organism>
<proteinExistence type="inferred from homology"/>
<feature type="domain" description="Activator of Hsp90 ATPase homologue 1/2-like C-terminal" evidence="2">
    <location>
        <begin position="17"/>
        <end position="136"/>
    </location>
</feature>
<dbReference type="RefSeq" id="WP_068823478.1">
    <property type="nucleotide sequence ID" value="NZ_LWHJ01000031.1"/>
</dbReference>
<dbReference type="EMBL" id="LWHJ01000031">
    <property type="protein sequence ID" value="OAQ38084.1"/>
    <property type="molecule type" value="Genomic_DNA"/>
</dbReference>
<dbReference type="STRING" id="1826909.A5893_14870"/>
<gene>
    <name evidence="3" type="ORF">A5893_14870</name>
</gene>
<dbReference type="InterPro" id="IPR023393">
    <property type="entry name" value="START-like_dom_sf"/>
</dbReference>
<reference evidence="3 4" key="2">
    <citation type="submission" date="2016-06" db="EMBL/GenBank/DDBJ databases">
        <title>Pedobacter psychrophilus sp. nov., isolated from Antarctic fragmentary rock.</title>
        <authorList>
            <person name="Svec P."/>
        </authorList>
    </citation>
    <scope>NUCLEOTIDE SEQUENCE [LARGE SCALE GENOMIC DNA]</scope>
    <source>
        <strain evidence="3 4">CCM 8644</strain>
    </source>
</reference>
<dbReference type="OrthoDB" id="287565at2"/>
<comment type="similarity">
    <text evidence="1">Belongs to the AHA1 family.</text>
</comment>
<dbReference type="Proteomes" id="UP000078459">
    <property type="component" value="Unassembled WGS sequence"/>
</dbReference>
<evidence type="ECO:0000313" key="4">
    <source>
        <dbReference type="Proteomes" id="UP000078459"/>
    </source>
</evidence>
<comment type="caution">
    <text evidence="3">The sequence shown here is derived from an EMBL/GenBank/DDBJ whole genome shotgun (WGS) entry which is preliminary data.</text>
</comment>
<dbReference type="CDD" id="cd07814">
    <property type="entry name" value="SRPBCC_CalC_Aha1-like"/>
    <property type="match status" value="1"/>
</dbReference>
<protein>
    <recommendedName>
        <fullName evidence="2">Activator of Hsp90 ATPase homologue 1/2-like C-terminal domain-containing protein</fullName>
    </recommendedName>
</protein>
<dbReference type="Gene3D" id="3.30.530.20">
    <property type="match status" value="2"/>
</dbReference>
<reference evidence="3 4" key="1">
    <citation type="submission" date="2016-04" db="EMBL/GenBank/DDBJ databases">
        <authorList>
            <person name="Evans L.H."/>
            <person name="Alamgir A."/>
            <person name="Owens N."/>
            <person name="Weber N.D."/>
            <person name="Virtaneva K."/>
            <person name="Barbian K."/>
            <person name="Babar A."/>
            <person name="Rosenke K."/>
        </authorList>
    </citation>
    <scope>NUCLEOTIDE SEQUENCE [LARGE SCALE GENOMIC DNA]</scope>
    <source>
        <strain evidence="3 4">CCM 8644</strain>
    </source>
</reference>
<evidence type="ECO:0000313" key="3">
    <source>
        <dbReference type="EMBL" id="OAQ38084.1"/>
    </source>
</evidence>
<dbReference type="InterPro" id="IPR013538">
    <property type="entry name" value="ASHA1/2-like_C"/>
</dbReference>
<dbReference type="SUPFAM" id="SSF55961">
    <property type="entry name" value="Bet v1-like"/>
    <property type="match status" value="2"/>
</dbReference>
<name>A0A179DAY7_9SPHI</name>
<evidence type="ECO:0000256" key="1">
    <source>
        <dbReference type="ARBA" id="ARBA00006817"/>
    </source>
</evidence>
<evidence type="ECO:0000259" key="2">
    <source>
        <dbReference type="Pfam" id="PF08327"/>
    </source>
</evidence>